<protein>
    <submittedName>
        <fullName evidence="2">Uncharacterized protein</fullName>
    </submittedName>
</protein>
<sequence>MFNQHSGSPFDDPFFRGTISLIEKFQLSYKFATFMIILQRIQAVHNRLISDRPRFLHTDLFNHLSPIRGLTSNEDKLRGIVRNIPICVEGIEPKDISGSDPGLYNTSGYQRRYSESGPLDYHKKLSSGRFSPTDDRKFVAYTKNSLQPLTSSDEEERRSVCSDIVTPQRTLIIPTSVPGKTIAIPLGNVSLTSSQQDLNHPRHRSPKPGSQMEKLTQRLKNLGKHYLFMFTNFLNNLMNTLVHVDDDEFRNF</sequence>
<dbReference type="OrthoDB" id="5872189at2759"/>
<reference evidence="2 3" key="1">
    <citation type="submission" date="2013-11" db="EMBL/GenBank/DDBJ databases">
        <title>Draft genome of the bovine lungworm Dictyocaulus viviparus.</title>
        <authorList>
            <person name="Mitreva M."/>
        </authorList>
    </citation>
    <scope>NUCLEOTIDE SEQUENCE [LARGE SCALE GENOMIC DNA]</scope>
    <source>
        <strain evidence="2 3">HannoverDv2000</strain>
    </source>
</reference>
<keyword evidence="3" id="KW-1185">Reference proteome</keyword>
<organism evidence="2 3">
    <name type="scientific">Dictyocaulus viviparus</name>
    <name type="common">Bovine lungworm</name>
    <dbReference type="NCBI Taxonomy" id="29172"/>
    <lineage>
        <taxon>Eukaryota</taxon>
        <taxon>Metazoa</taxon>
        <taxon>Ecdysozoa</taxon>
        <taxon>Nematoda</taxon>
        <taxon>Chromadorea</taxon>
        <taxon>Rhabditida</taxon>
        <taxon>Rhabditina</taxon>
        <taxon>Rhabditomorpha</taxon>
        <taxon>Strongyloidea</taxon>
        <taxon>Metastrongylidae</taxon>
        <taxon>Dictyocaulus</taxon>
    </lineage>
</organism>
<evidence type="ECO:0000313" key="2">
    <source>
        <dbReference type="EMBL" id="KJH53490.1"/>
    </source>
</evidence>
<feature type="region of interest" description="Disordered" evidence="1">
    <location>
        <begin position="192"/>
        <end position="211"/>
    </location>
</feature>
<evidence type="ECO:0000256" key="1">
    <source>
        <dbReference type="SAM" id="MobiDB-lite"/>
    </source>
</evidence>
<reference evidence="3" key="2">
    <citation type="journal article" date="2016" name="Sci. Rep.">
        <title>Dictyocaulus viviparus genome, variome and transcriptome elucidate lungworm biology and support future intervention.</title>
        <authorList>
            <person name="McNulty S.N."/>
            <person name="Strube C."/>
            <person name="Rosa B.A."/>
            <person name="Martin J.C."/>
            <person name="Tyagi R."/>
            <person name="Choi Y.J."/>
            <person name="Wang Q."/>
            <person name="Hallsworth Pepin K."/>
            <person name="Zhang X."/>
            <person name="Ozersky P."/>
            <person name="Wilson R.K."/>
            <person name="Sternberg P.W."/>
            <person name="Gasser R.B."/>
            <person name="Mitreva M."/>
        </authorList>
    </citation>
    <scope>NUCLEOTIDE SEQUENCE [LARGE SCALE GENOMIC DNA]</scope>
    <source>
        <strain evidence="3">HannoverDv2000</strain>
    </source>
</reference>
<dbReference type="EMBL" id="KN716151">
    <property type="protein sequence ID" value="KJH53490.1"/>
    <property type="molecule type" value="Genomic_DNA"/>
</dbReference>
<dbReference type="AlphaFoldDB" id="A0A0D8Y9R2"/>
<accession>A0A0D8Y9R2</accession>
<proteinExistence type="predicted"/>
<name>A0A0D8Y9R2_DICVI</name>
<evidence type="ECO:0000313" key="3">
    <source>
        <dbReference type="Proteomes" id="UP000053766"/>
    </source>
</evidence>
<dbReference type="Proteomes" id="UP000053766">
    <property type="component" value="Unassembled WGS sequence"/>
</dbReference>
<gene>
    <name evidence="2" type="ORF">DICVIV_00233</name>
</gene>